<dbReference type="InterPro" id="IPR041588">
    <property type="entry name" value="Integrase_H2C2"/>
</dbReference>
<dbReference type="Pfam" id="PF17921">
    <property type="entry name" value="Integrase_H2C2"/>
    <property type="match status" value="1"/>
</dbReference>
<reference evidence="3 4" key="1">
    <citation type="submission" date="2022-05" db="EMBL/GenBank/DDBJ databases">
        <authorList>
            <consortium name="Genoscope - CEA"/>
            <person name="William W."/>
        </authorList>
    </citation>
    <scope>NUCLEOTIDE SEQUENCE [LARGE SCALE GENOMIC DNA]</scope>
</reference>
<evidence type="ECO:0000313" key="3">
    <source>
        <dbReference type="EMBL" id="CAH3178710.1"/>
    </source>
</evidence>
<dbReference type="InterPro" id="IPR050951">
    <property type="entry name" value="Retrovirus_Pol_polyprotein"/>
</dbReference>
<evidence type="ECO:0000313" key="4">
    <source>
        <dbReference type="Proteomes" id="UP001159427"/>
    </source>
</evidence>
<protein>
    <recommendedName>
        <fullName evidence="2">Integrase zinc-binding domain-containing protein</fullName>
    </recommendedName>
</protein>
<dbReference type="Gene3D" id="1.10.340.70">
    <property type="match status" value="1"/>
</dbReference>
<keyword evidence="4" id="KW-1185">Reference proteome</keyword>
<evidence type="ECO:0000256" key="1">
    <source>
        <dbReference type="SAM" id="MobiDB-lite"/>
    </source>
</evidence>
<feature type="region of interest" description="Disordered" evidence="1">
    <location>
        <begin position="99"/>
        <end position="170"/>
    </location>
</feature>
<proteinExistence type="predicted"/>
<evidence type="ECO:0000259" key="2">
    <source>
        <dbReference type="Pfam" id="PF17921"/>
    </source>
</evidence>
<organism evidence="3 4">
    <name type="scientific">Porites evermanni</name>
    <dbReference type="NCBI Taxonomy" id="104178"/>
    <lineage>
        <taxon>Eukaryota</taxon>
        <taxon>Metazoa</taxon>
        <taxon>Cnidaria</taxon>
        <taxon>Anthozoa</taxon>
        <taxon>Hexacorallia</taxon>
        <taxon>Scleractinia</taxon>
        <taxon>Fungiina</taxon>
        <taxon>Poritidae</taxon>
        <taxon>Porites</taxon>
    </lineage>
</organism>
<comment type="caution">
    <text evidence="3">The sequence shown here is derived from an EMBL/GenBank/DDBJ whole genome shotgun (WGS) entry which is preliminary data.</text>
</comment>
<feature type="compositionally biased region" description="Polar residues" evidence="1">
    <location>
        <begin position="112"/>
        <end position="121"/>
    </location>
</feature>
<dbReference type="PANTHER" id="PTHR37984:SF11">
    <property type="entry name" value="INTEGRASE CATALYTIC DOMAIN-CONTAINING PROTEIN"/>
    <property type="match status" value="1"/>
</dbReference>
<dbReference type="EMBL" id="CALNXI010001871">
    <property type="protein sequence ID" value="CAH3178710.1"/>
    <property type="molecule type" value="Genomic_DNA"/>
</dbReference>
<name>A0ABN8RLM7_9CNID</name>
<feature type="domain" description="Integrase zinc-binding" evidence="2">
    <location>
        <begin position="16"/>
        <end position="57"/>
    </location>
</feature>
<sequence>MSLEWEMACLSIRIVIPKQLRCQVLELAHEGHPGIIAMKQRLRTKVWWPGIDKEVEKEKKRERFNQKNGNGVLVEADGVQYRQNVTHVKKYFERDYDVLPATSKSTDDSEAQRATQSLSNQEPREPVNVSSERASEDGPLEYTRSHDATMEQRNSVTLRPASVKRLPSKF</sequence>
<dbReference type="PANTHER" id="PTHR37984">
    <property type="entry name" value="PROTEIN CBG26694"/>
    <property type="match status" value="1"/>
</dbReference>
<accession>A0ABN8RLM7</accession>
<gene>
    <name evidence="3" type="ORF">PEVE_00011924</name>
</gene>
<dbReference type="Proteomes" id="UP001159427">
    <property type="component" value="Unassembled WGS sequence"/>
</dbReference>